<comment type="caution">
    <text evidence="1">The sequence shown here is derived from an EMBL/GenBank/DDBJ whole genome shotgun (WGS) entry which is preliminary data.</text>
</comment>
<dbReference type="Proteomes" id="UP000663855">
    <property type="component" value="Unassembled WGS sequence"/>
</dbReference>
<gene>
    <name evidence="1" type="ORF">CJN711_LOCUS19097</name>
    <name evidence="2" type="ORF">KQP761_LOCUS32828</name>
</gene>
<proteinExistence type="predicted"/>
<dbReference type="EMBL" id="CAJNOV010008946">
    <property type="protein sequence ID" value="CAF1344420.1"/>
    <property type="molecule type" value="Genomic_DNA"/>
</dbReference>
<organism evidence="1 3">
    <name type="scientific">Rotaria magnacalcarata</name>
    <dbReference type="NCBI Taxonomy" id="392030"/>
    <lineage>
        <taxon>Eukaryota</taxon>
        <taxon>Metazoa</taxon>
        <taxon>Spiralia</taxon>
        <taxon>Gnathifera</taxon>
        <taxon>Rotifera</taxon>
        <taxon>Eurotatoria</taxon>
        <taxon>Bdelloidea</taxon>
        <taxon>Philodinida</taxon>
        <taxon>Philodinidae</taxon>
        <taxon>Rotaria</taxon>
    </lineage>
</organism>
<dbReference type="AlphaFoldDB" id="A0A815GT61"/>
<name>A0A815GT61_9BILA</name>
<evidence type="ECO:0000313" key="3">
    <source>
        <dbReference type="Proteomes" id="UP000663855"/>
    </source>
</evidence>
<evidence type="ECO:0000313" key="1">
    <source>
        <dbReference type="EMBL" id="CAF1344420.1"/>
    </source>
</evidence>
<evidence type="ECO:0008006" key="4">
    <source>
        <dbReference type="Google" id="ProtNLM"/>
    </source>
</evidence>
<sequence>MMALKQTMVTTLEHLSVELFHEIFIYFQLHEVLYIFSNLNSRFAAIMDNLSLIPIYLGLNGMNIAVTKFYYTHLSQSNTSSRLTSLCVSDTLAIDNGLWLAEHLLTFINLRHLSLIDIKRSSFELILNSLSIVINSLIMFSVRFSTEDRAAYTFTGVPEGVYYERIFHLFPSLRICHLFFWPYIHSILDSQLVLPPDKTFMPVQISLLNLQSLAVCCSPNFLSHLFEHLPQLEQLNYTQTTPWLPEKHLLRHSDHNRVTPINKHLAPNLCRLTIKWSDSMMNLESINELFERDVLFSLMKFRLLAWVAGPDVLHNLQSMLYSQCLYSFDAIWSVRTVVSLSETSKILFDTFQQLKELAPIELELSLQENKYSIRALTVPRMDKCLCVDLYLHKNTVHGRTPWSYNGCTFNNQWLHCNRIRMSEDYDRINEEFLSFSPPIVLWHQVTSLSITEPFNRNHLHLLFSQATNLRTLELRYRAEYDCKAYLKQETLIDLLNDSSLCNMLMSNGLRQLNLFTVWQQLNLLNVAYLIVEQLPHLQIIELHGGAREFIEMSHILMSGLSKLHFLTLHGILQHAELYDKKLRDLQNSSTRSFRTEGSNTINDDILFIWL</sequence>
<dbReference type="EMBL" id="CAJNOW010018377">
    <property type="protein sequence ID" value="CAF1664705.1"/>
    <property type="molecule type" value="Genomic_DNA"/>
</dbReference>
<dbReference type="OrthoDB" id="9975669at2759"/>
<accession>A0A815GT61</accession>
<reference evidence="1" key="1">
    <citation type="submission" date="2021-02" db="EMBL/GenBank/DDBJ databases">
        <authorList>
            <person name="Nowell W R."/>
        </authorList>
    </citation>
    <scope>NUCLEOTIDE SEQUENCE</scope>
</reference>
<protein>
    <recommendedName>
        <fullName evidence="4">F-box domain-containing protein</fullName>
    </recommendedName>
</protein>
<dbReference type="Proteomes" id="UP000663834">
    <property type="component" value="Unassembled WGS sequence"/>
</dbReference>
<evidence type="ECO:0000313" key="2">
    <source>
        <dbReference type="EMBL" id="CAF1664705.1"/>
    </source>
</evidence>